<dbReference type="SMART" id="SM00233">
    <property type="entry name" value="PH"/>
    <property type="match status" value="1"/>
</dbReference>
<dbReference type="RefSeq" id="XP_072833647.1">
    <property type="nucleotide sequence ID" value="XM_072977546.1"/>
</dbReference>
<dbReference type="InterPro" id="IPR036961">
    <property type="entry name" value="Kinesin_motor_dom_sf"/>
</dbReference>
<comment type="catalytic activity">
    <reaction evidence="9">
        <text>ATP + H2O + a kinesin associated with a microtubule at position (n) = ADP + phosphate a kinesin associated with a microtubule at position (n+1, toward the plus end).</text>
        <dbReference type="EC" id="5.6.1.3"/>
    </reaction>
</comment>
<dbReference type="PROSITE" id="PS00411">
    <property type="entry name" value="KINESIN_MOTOR_1"/>
    <property type="match status" value="1"/>
</dbReference>
<dbReference type="Gene3D" id="2.60.200.20">
    <property type="match status" value="1"/>
</dbReference>
<evidence type="ECO:0000259" key="13">
    <source>
        <dbReference type="PROSITE" id="PS50003"/>
    </source>
</evidence>
<dbReference type="SUPFAM" id="SSF50729">
    <property type="entry name" value="PH domain-like"/>
    <property type="match status" value="1"/>
</dbReference>
<dbReference type="CDD" id="cd22727">
    <property type="entry name" value="FHA_KIF1B"/>
    <property type="match status" value="1"/>
</dbReference>
<dbReference type="EC" id="5.6.1.3" evidence="10"/>
<feature type="region of interest" description="Disordered" evidence="12">
    <location>
        <begin position="1604"/>
        <end position="1624"/>
    </location>
</feature>
<evidence type="ECO:0000256" key="8">
    <source>
        <dbReference type="ARBA" id="ARBA00023212"/>
    </source>
</evidence>
<keyword evidence="8" id="KW-0206">Cytoskeleton</keyword>
<keyword evidence="5 11" id="KW-0067">ATP-binding</keyword>
<evidence type="ECO:0000256" key="1">
    <source>
        <dbReference type="ARBA" id="ARBA00004245"/>
    </source>
</evidence>
<evidence type="ECO:0000256" key="5">
    <source>
        <dbReference type="ARBA" id="ARBA00022840"/>
    </source>
</evidence>
<feature type="compositionally biased region" description="Low complexity" evidence="12">
    <location>
        <begin position="1706"/>
        <end position="1722"/>
    </location>
</feature>
<evidence type="ECO:0000256" key="7">
    <source>
        <dbReference type="ARBA" id="ARBA00023175"/>
    </source>
</evidence>
<evidence type="ECO:0000256" key="2">
    <source>
        <dbReference type="ARBA" id="ARBA00022490"/>
    </source>
</evidence>
<dbReference type="Gene3D" id="2.30.29.30">
    <property type="entry name" value="Pleckstrin-homology domain (PH domain)/Phosphotyrosine-binding domain (PTB)"/>
    <property type="match status" value="1"/>
</dbReference>
<feature type="domain" description="PH" evidence="13">
    <location>
        <begin position="1782"/>
        <end position="1880"/>
    </location>
</feature>
<evidence type="ECO:0000313" key="16">
    <source>
        <dbReference type="Proteomes" id="UP001652642"/>
    </source>
</evidence>
<evidence type="ECO:0000256" key="12">
    <source>
        <dbReference type="SAM" id="MobiDB-lite"/>
    </source>
</evidence>
<reference evidence="17" key="1">
    <citation type="submission" date="2025-08" db="UniProtKB">
        <authorList>
            <consortium name="RefSeq"/>
        </authorList>
    </citation>
    <scope>IDENTIFICATION</scope>
</reference>
<dbReference type="InterPro" id="IPR001849">
    <property type="entry name" value="PH_domain"/>
</dbReference>
<keyword evidence="16" id="KW-1185">Reference proteome</keyword>
<keyword evidence="2" id="KW-0963">Cytoplasm</keyword>
<evidence type="ECO:0000256" key="10">
    <source>
        <dbReference type="ARBA" id="ARBA00066390"/>
    </source>
</evidence>
<dbReference type="PROSITE" id="PS50003">
    <property type="entry name" value="PH_DOMAIN"/>
    <property type="match status" value="1"/>
</dbReference>
<dbReference type="SUPFAM" id="SSF52540">
    <property type="entry name" value="P-loop containing nucleoside triphosphate hydrolases"/>
    <property type="match status" value="1"/>
</dbReference>
<dbReference type="InterPro" id="IPR049780">
    <property type="entry name" value="PH_KIFIA_KIFIB"/>
</dbReference>
<dbReference type="InterPro" id="IPR032405">
    <property type="entry name" value="Kinesin_assoc"/>
</dbReference>
<comment type="subcellular location">
    <subcellularLocation>
        <location evidence="1">Cytoplasm</location>
        <location evidence="1">Cytoskeleton</location>
    </subcellularLocation>
</comment>
<evidence type="ECO:0000256" key="11">
    <source>
        <dbReference type="PROSITE-ProRule" id="PRU00283"/>
    </source>
</evidence>
<feature type="region of interest" description="Disordered" evidence="12">
    <location>
        <begin position="1706"/>
        <end position="1751"/>
    </location>
</feature>
<evidence type="ECO:0000256" key="6">
    <source>
        <dbReference type="ARBA" id="ARBA00023054"/>
    </source>
</evidence>
<dbReference type="InterPro" id="IPR008984">
    <property type="entry name" value="SMAD_FHA_dom_sf"/>
</dbReference>
<feature type="compositionally biased region" description="Low complexity" evidence="12">
    <location>
        <begin position="1606"/>
        <end position="1624"/>
    </location>
</feature>
<dbReference type="Gene3D" id="3.40.850.10">
    <property type="entry name" value="Kinesin motor domain"/>
    <property type="match status" value="1"/>
</dbReference>
<keyword evidence="6" id="KW-0175">Coiled coil</keyword>
<dbReference type="PRINTS" id="PR00380">
    <property type="entry name" value="KINESINHEAVY"/>
</dbReference>
<dbReference type="InterPro" id="IPR011993">
    <property type="entry name" value="PH-like_dom_sf"/>
</dbReference>
<evidence type="ECO:0000256" key="4">
    <source>
        <dbReference type="ARBA" id="ARBA00022741"/>
    </source>
</evidence>
<dbReference type="SUPFAM" id="SSF49879">
    <property type="entry name" value="SMAD/FHA domain"/>
    <property type="match status" value="1"/>
</dbReference>
<dbReference type="Pfam" id="PF00225">
    <property type="entry name" value="Kinesin"/>
    <property type="match status" value="1"/>
</dbReference>
<dbReference type="InterPro" id="IPR022140">
    <property type="entry name" value="Kinesin-like_KIF1-typ"/>
</dbReference>
<accession>A0ABM5EKG9</accession>
<dbReference type="Gene3D" id="6.10.250.2520">
    <property type="match status" value="1"/>
</dbReference>
<dbReference type="Pfam" id="PF00498">
    <property type="entry name" value="FHA"/>
    <property type="match status" value="1"/>
</dbReference>
<evidence type="ECO:0000259" key="14">
    <source>
        <dbReference type="PROSITE" id="PS50006"/>
    </source>
</evidence>
<dbReference type="Pfam" id="PF12473">
    <property type="entry name" value="DUF3694"/>
    <property type="match status" value="1"/>
</dbReference>
<dbReference type="Pfam" id="PF16183">
    <property type="entry name" value="Kinesin_assoc"/>
    <property type="match status" value="1"/>
</dbReference>
<dbReference type="SMART" id="SM00240">
    <property type="entry name" value="FHA"/>
    <property type="match status" value="1"/>
</dbReference>
<feature type="region of interest" description="Disordered" evidence="12">
    <location>
        <begin position="714"/>
        <end position="735"/>
    </location>
</feature>
<dbReference type="PANTHER" id="PTHR47117">
    <property type="entry name" value="STAR-RELATED LIPID TRANSFER PROTEIN 9"/>
    <property type="match status" value="1"/>
</dbReference>
<sequence length="1897" mass="213521">MSGASVKVAVRVRPFNSRETSKESKCIIQMQGNSTSIINPKNPKEPPKSFSFDYSYWSHTSPDDPCFASQNRVYNDIGKEMLLHAFEGYNVCIFAYGQTGAGKSYTMMGKQEENQAGIIPQLCEELFEKINDNSNEEMSYSVEVSYMEIYCERVRDLLNPKNKGNLRVREHPLLGPYVEDLSKLAVTSYTDIADLMDAGNKARTVAATNMNETSSRSHAVFTIVFTQKKHDAETDLSTEKVSKISLVDLAGSERADSTGAKGTRLKEGANINKSLTTLGKVISALAEVSKKKKKTDFIPYRDSVLTWLLRENLGGNSRTAMVAALSPADINYDETLSTLRYADRAKQIKCNAVINEDPNAKLVRELKEEVTRLKDLLRAQGLGDIIDIDPLGDFSGSGGKYLKDIQNSKHRYLLASENQRPGHFSTAPMGSLTASPSSCSLSSQVGLTSVSSIQERIMSTPGGEEAIERLKESEKIIAELNETWEEKLRKTEAIRMEREALLAEMGVAIREDGGTLGVFSPKKTPHLVNLNEDPLMSECLLYYIKDGITRVGQADAERRQDIVLSGAHIKEEHCIFRSERNNNGEVIVTLEPCERSETYVNGKRVVQPVQLRSGNRIIMGKNHVFRFNHPEQARAEREKTPSAETPSEPVDWTFAQRELLEKQGIDMKQEMEKRLQEMEILYKKEKEEADLLLEQQRLDYESKLQALQKQVETRSLAAETTEEEEEEEEEEEVPWTQREYDLAQWAFRKWKFHQFTSLRDQLWGNAVYLKEGNAISVELKKKVQFQFVLLTDTLYSPLPPELLPPEMEKTPEECRPFPRTVVAVEVQDLKNGATHYWSLEKLKQRLELMREMYDRAGEMASNTQEEGESAMTGSDPFYDRFHWFKLVGSVPLTDISSSPIFHGCVNERLADRTPSPTFSTADSDLTELADEQQDQMEDFDDEAYVDDTGSDVGTEEGSDLFNDGHDPFYDRSPWFILVGRAFVYLSNLLYPVPLIHRVAVVSEKGEVRGFLRVAVQAIAADEEAPDYGSGIRQSGTAKISFDNEYFNKSNFSSVAMTRSGLSLEELRIVEGQGQSSEGITPPEEINRMSDLDLKSGTLLDGKMPAEGFTEEVGDHLKLGSMFTFRVTVLQASGILPEYADIFCQFNFLHRHDEAFSTEPLKNNGRGTPLGFYHVQNISVEVTESFVEYIKSKPIVFEVFGHYQQHPLHQQGQDPNSPPQPSRRYFPPPMPLSKPDHERKIELIRYLMSGYVNVHVLNTVSEHANLLASSAVAAFQDGADQLPPFLFLPIPSCQTERFPKRDVPATKLNTMSKPNLGQSVTKYDLLVWFEISELEPTGEYIPAIVDHTGGLPCQGTFLLHQGIQRRITVTIIHEKGNELHWKDVRELVVGRIRNKPEVDEAAVDAILSLNIISAKYLRLSHNSNRLFLDKDMPRTFYRFEAVWDSSLHNSLLLNRVTPYGEKIYMTLSAYLELDHCIQPAVITKDVCMVFYSRDAKISPPRSLRSLFGSGYSKSPDSNRVTGIYELSLCKMADTGSPGMQRRRRKVLDTSVAYVRGEENLAGWRPRGDSLILEHQWELEKLELLHEVEKTRHFLLLREKLGDSVPKSLSESLSPSLSSGTLSTSTSISSQISSTTFESAVTPSESSGYDSADIESLVDREKELATKCLQLLTHTFNRDYNQVYNSISDCKLSDISPIGRDASVSSFSSATLTPSSTCPSLSDSRCNSVDQKTPEANSRASSPGPEGEPFQLMPPIEGSFLARAGKNEFLNLVPDIEEIRPGAVVSKKGYLHFKEPLAQSWAKHFVVVRRPYVFIYNSDKDPVERGILNLSTAQVEYSEDQQAMVKTPNTFAVCTRHRGVLLQAINDKDMNDWLYAFNPLLAGTIRSKLARRRSGQLKY</sequence>
<dbReference type="GeneID" id="110073238"/>
<dbReference type="PROSITE" id="PS50006">
    <property type="entry name" value="FHA_DOMAIN"/>
    <property type="match status" value="1"/>
</dbReference>
<evidence type="ECO:0000313" key="17">
    <source>
        <dbReference type="RefSeq" id="XP_072833647.1"/>
    </source>
</evidence>
<dbReference type="InterPro" id="IPR027417">
    <property type="entry name" value="P-loop_NTPase"/>
</dbReference>
<dbReference type="Pfam" id="PF00169">
    <property type="entry name" value="PH"/>
    <property type="match status" value="1"/>
</dbReference>
<dbReference type="InterPro" id="IPR019821">
    <property type="entry name" value="Kinesin_motor_CS"/>
</dbReference>
<dbReference type="Pfam" id="PF12423">
    <property type="entry name" value="KIF1B"/>
    <property type="match status" value="1"/>
</dbReference>
<evidence type="ECO:0000256" key="9">
    <source>
        <dbReference type="ARBA" id="ARBA00050273"/>
    </source>
</evidence>
<evidence type="ECO:0000259" key="15">
    <source>
        <dbReference type="PROSITE" id="PS50067"/>
    </source>
</evidence>
<comment type="similarity">
    <text evidence="11">Belongs to the TRAFAC class myosin-kinesin ATPase superfamily. Kinesin family.</text>
</comment>
<dbReference type="CDD" id="cd01365">
    <property type="entry name" value="KISc_KIF1A_KIF1B"/>
    <property type="match status" value="1"/>
</dbReference>
<feature type="domain" description="FHA" evidence="14">
    <location>
        <begin position="549"/>
        <end position="605"/>
    </location>
</feature>
<dbReference type="InterPro" id="IPR000253">
    <property type="entry name" value="FHA_dom"/>
</dbReference>
<feature type="region of interest" description="Disordered" evidence="12">
    <location>
        <begin position="1632"/>
        <end position="1651"/>
    </location>
</feature>
<name>A0ABM5EKG9_9SAUR</name>
<keyword evidence="4 11" id="KW-0547">Nucleotide-binding</keyword>
<feature type="binding site" evidence="11">
    <location>
        <begin position="97"/>
        <end position="104"/>
    </location>
    <ligand>
        <name>ATP</name>
        <dbReference type="ChEBI" id="CHEBI:30616"/>
    </ligand>
</feature>
<dbReference type="SMART" id="SM00129">
    <property type="entry name" value="KISc"/>
    <property type="match status" value="1"/>
</dbReference>
<dbReference type="PANTHER" id="PTHR47117:SF4">
    <property type="entry name" value="KINESIN-LIKE PROTEIN KIF1B ISOFORM X1"/>
    <property type="match status" value="1"/>
</dbReference>
<keyword evidence="3" id="KW-0493">Microtubule</keyword>
<keyword evidence="7 11" id="KW-0505">Motor protein</keyword>
<dbReference type="InterPro" id="IPR022164">
    <property type="entry name" value="Kinesin-like"/>
</dbReference>
<feature type="domain" description="Kinesin motor" evidence="15">
    <location>
        <begin position="5"/>
        <end position="348"/>
    </location>
</feature>
<feature type="region of interest" description="Disordered" evidence="12">
    <location>
        <begin position="1206"/>
        <end position="1232"/>
    </location>
</feature>
<feature type="compositionally biased region" description="Polar residues" evidence="12">
    <location>
        <begin position="1723"/>
        <end position="1739"/>
    </location>
</feature>
<evidence type="ECO:0000256" key="3">
    <source>
        <dbReference type="ARBA" id="ARBA00022701"/>
    </source>
</evidence>
<dbReference type="PROSITE" id="PS50067">
    <property type="entry name" value="KINESIN_MOTOR_2"/>
    <property type="match status" value="1"/>
</dbReference>
<proteinExistence type="inferred from homology"/>
<gene>
    <name evidence="17" type="primary">KIF1B</name>
</gene>
<feature type="compositionally biased region" description="Acidic residues" evidence="12">
    <location>
        <begin position="720"/>
        <end position="733"/>
    </location>
</feature>
<dbReference type="CDD" id="cd01233">
    <property type="entry name" value="PH_KIFIA_KIFIB"/>
    <property type="match status" value="1"/>
</dbReference>
<protein>
    <recommendedName>
        <fullName evidence="10">plus-end-directed kinesin ATPase</fullName>
        <ecNumber evidence="10">5.6.1.3</ecNumber>
    </recommendedName>
</protein>
<dbReference type="Proteomes" id="UP001652642">
    <property type="component" value="Chromosome 7"/>
</dbReference>
<dbReference type="InterPro" id="IPR001752">
    <property type="entry name" value="Kinesin_motor_dom"/>
</dbReference>
<organism evidence="16 17">
    <name type="scientific">Pogona vitticeps</name>
    <name type="common">central bearded dragon</name>
    <dbReference type="NCBI Taxonomy" id="103695"/>
    <lineage>
        <taxon>Eukaryota</taxon>
        <taxon>Metazoa</taxon>
        <taxon>Chordata</taxon>
        <taxon>Craniata</taxon>
        <taxon>Vertebrata</taxon>
        <taxon>Euteleostomi</taxon>
        <taxon>Lepidosauria</taxon>
        <taxon>Squamata</taxon>
        <taxon>Bifurcata</taxon>
        <taxon>Unidentata</taxon>
        <taxon>Episquamata</taxon>
        <taxon>Toxicofera</taxon>
        <taxon>Iguania</taxon>
        <taxon>Acrodonta</taxon>
        <taxon>Agamidae</taxon>
        <taxon>Amphibolurinae</taxon>
        <taxon>Pogona</taxon>
    </lineage>
</organism>
<feature type="compositionally biased region" description="Pro residues" evidence="12">
    <location>
        <begin position="1215"/>
        <end position="1231"/>
    </location>
</feature>